<dbReference type="EMBL" id="SRLO01000008">
    <property type="protein sequence ID" value="TNN87819.1"/>
    <property type="molecule type" value="Genomic_DNA"/>
</dbReference>
<evidence type="ECO:0008006" key="4">
    <source>
        <dbReference type="Google" id="ProtNLM"/>
    </source>
</evidence>
<accession>A0A4Z2JC76</accession>
<sequence length="224" mass="24388">MENTLALLTGTWIPTLGVLARAMIPAASGAEADVPVSVVTLETHRDTRGLWISAKGSQPRKGMSANSAQSGRVVGRQRFPELKVVARVEEQGSLYHGTLPDCVVLLMERLGRAVQRLAVVLRAPAGTIDVNVLRVEAQRVGLHHVCHFAIQHTDSCENEQRISAEEAELCSEKQTSTKDGAIVSAERRQSGIYFTLTERARVALHGCSSCRQGQETRPPLKENC</sequence>
<organism evidence="2 3">
    <name type="scientific">Liparis tanakae</name>
    <name type="common">Tanaka's snailfish</name>
    <dbReference type="NCBI Taxonomy" id="230148"/>
    <lineage>
        <taxon>Eukaryota</taxon>
        <taxon>Metazoa</taxon>
        <taxon>Chordata</taxon>
        <taxon>Craniata</taxon>
        <taxon>Vertebrata</taxon>
        <taxon>Euteleostomi</taxon>
        <taxon>Actinopterygii</taxon>
        <taxon>Neopterygii</taxon>
        <taxon>Teleostei</taxon>
        <taxon>Neoteleostei</taxon>
        <taxon>Acanthomorphata</taxon>
        <taxon>Eupercaria</taxon>
        <taxon>Perciformes</taxon>
        <taxon>Cottioidei</taxon>
        <taxon>Cottales</taxon>
        <taxon>Liparidae</taxon>
        <taxon>Liparis</taxon>
    </lineage>
</organism>
<keyword evidence="3" id="KW-1185">Reference proteome</keyword>
<dbReference type="AlphaFoldDB" id="A0A4Z2JC76"/>
<name>A0A4Z2JC76_9TELE</name>
<feature type="signal peptide" evidence="1">
    <location>
        <begin position="1"/>
        <end position="29"/>
    </location>
</feature>
<protein>
    <recommendedName>
        <fullName evidence="4">Secreted protein</fullName>
    </recommendedName>
</protein>
<feature type="chain" id="PRO_5021240615" description="Secreted protein" evidence="1">
    <location>
        <begin position="30"/>
        <end position="224"/>
    </location>
</feature>
<proteinExistence type="predicted"/>
<comment type="caution">
    <text evidence="2">The sequence shown here is derived from an EMBL/GenBank/DDBJ whole genome shotgun (WGS) entry which is preliminary data.</text>
</comment>
<dbReference type="Proteomes" id="UP000314294">
    <property type="component" value="Unassembled WGS sequence"/>
</dbReference>
<evidence type="ECO:0000313" key="2">
    <source>
        <dbReference type="EMBL" id="TNN87819.1"/>
    </source>
</evidence>
<evidence type="ECO:0000313" key="3">
    <source>
        <dbReference type="Proteomes" id="UP000314294"/>
    </source>
</evidence>
<gene>
    <name evidence="2" type="ORF">EYF80_001783</name>
</gene>
<keyword evidence="1" id="KW-0732">Signal</keyword>
<evidence type="ECO:0000256" key="1">
    <source>
        <dbReference type="SAM" id="SignalP"/>
    </source>
</evidence>
<reference evidence="2 3" key="1">
    <citation type="submission" date="2019-03" db="EMBL/GenBank/DDBJ databases">
        <title>First draft genome of Liparis tanakae, snailfish: a comprehensive survey of snailfish specific genes.</title>
        <authorList>
            <person name="Kim W."/>
            <person name="Song I."/>
            <person name="Jeong J.-H."/>
            <person name="Kim D."/>
            <person name="Kim S."/>
            <person name="Ryu S."/>
            <person name="Song J.Y."/>
            <person name="Lee S.K."/>
        </authorList>
    </citation>
    <scope>NUCLEOTIDE SEQUENCE [LARGE SCALE GENOMIC DNA]</scope>
    <source>
        <tissue evidence="2">Muscle</tissue>
    </source>
</reference>